<dbReference type="GO" id="GO:0042254">
    <property type="term" value="P:ribosome biogenesis"/>
    <property type="evidence" value="ECO:0007669"/>
    <property type="project" value="UniProtKB-KW"/>
</dbReference>
<dbReference type="AlphaFoldDB" id="A0A1H4A7Q6"/>
<keyword evidence="7" id="KW-1185">Reference proteome</keyword>
<comment type="similarity">
    <text evidence="2">Belongs to the DUF177 domain family.</text>
</comment>
<dbReference type="STRING" id="152573.SAMN04488051_102526"/>
<dbReference type="InterPro" id="IPR003772">
    <property type="entry name" value="YceD"/>
</dbReference>
<dbReference type="PANTHER" id="PTHR38099:SF1">
    <property type="entry name" value="LARGE RIBOSOMAL RNA SUBUNIT ACCUMULATION PROTEIN YCED"/>
    <property type="match status" value="1"/>
</dbReference>
<dbReference type="InterPro" id="IPR039255">
    <property type="entry name" value="YceD_bac"/>
</dbReference>
<evidence type="ECO:0000256" key="4">
    <source>
        <dbReference type="ARBA" id="ARBA00022517"/>
    </source>
</evidence>
<keyword evidence="4" id="KW-0690">Ribosome biogenesis</keyword>
<proteinExistence type="inferred from homology"/>
<reference evidence="6 7" key="1">
    <citation type="submission" date="2016-10" db="EMBL/GenBank/DDBJ databases">
        <authorList>
            <person name="de Groot N.N."/>
        </authorList>
    </citation>
    <scope>NUCLEOTIDE SEQUENCE [LARGE SCALE GENOMIC DNA]</scope>
    <source>
        <strain evidence="6 7">CGMCC 1.3430</strain>
    </source>
</reference>
<dbReference type="PANTHER" id="PTHR38099">
    <property type="entry name" value="LARGE RIBOSOMAL RNA SUBUNIT ACCUMULATION PROTEIN YCED"/>
    <property type="match status" value="1"/>
</dbReference>
<gene>
    <name evidence="6" type="ORF">SAMN04488051_102526</name>
</gene>
<dbReference type="RefSeq" id="WP_091340994.1">
    <property type="nucleotide sequence ID" value="NZ_FNRM01000002.1"/>
</dbReference>
<evidence type="ECO:0000256" key="1">
    <source>
        <dbReference type="ARBA" id="ARBA00002868"/>
    </source>
</evidence>
<protein>
    <recommendedName>
        <fullName evidence="3">Large ribosomal RNA subunit accumulation protein YceD</fullName>
    </recommendedName>
    <alternativeName>
        <fullName evidence="5">23S rRNA accumulation protein YceD</fullName>
    </alternativeName>
</protein>
<evidence type="ECO:0000256" key="5">
    <source>
        <dbReference type="ARBA" id="ARBA00031841"/>
    </source>
</evidence>
<dbReference type="EMBL" id="FNRM01000002">
    <property type="protein sequence ID" value="SEA31828.1"/>
    <property type="molecule type" value="Genomic_DNA"/>
</dbReference>
<sequence length="174" mass="19570">MQKVKIPVTLDPVRAAQKRSSYDGVVPLKNLSRLSEQLLDTSGEVTVRIDCDIDEQKLVVLSGEAHCDVQVSCERCQQPMNLSLHCQFAFTPVRSDNTALDHIPERYDVVVPDEHGEVNLQQMVEDELILTLPMYPVHDESFCSAPDQLNSFGVVIDEPEKPNPFAVLQELKKK</sequence>
<dbReference type="Pfam" id="PF02620">
    <property type="entry name" value="YceD"/>
    <property type="match status" value="1"/>
</dbReference>
<dbReference type="NCBIfam" id="NF008395">
    <property type="entry name" value="PRK11193.1"/>
    <property type="match status" value="1"/>
</dbReference>
<evidence type="ECO:0000256" key="3">
    <source>
        <dbReference type="ARBA" id="ARBA00015716"/>
    </source>
</evidence>
<dbReference type="Proteomes" id="UP000198773">
    <property type="component" value="Unassembled WGS sequence"/>
</dbReference>
<comment type="function">
    <text evidence="1">Plays a role in synthesis, processing and/or stability of 23S rRNA.</text>
</comment>
<dbReference type="GO" id="GO:0005829">
    <property type="term" value="C:cytosol"/>
    <property type="evidence" value="ECO:0007669"/>
    <property type="project" value="TreeGrafter"/>
</dbReference>
<evidence type="ECO:0000256" key="2">
    <source>
        <dbReference type="ARBA" id="ARBA00010740"/>
    </source>
</evidence>
<dbReference type="OrthoDB" id="9786771at2"/>
<evidence type="ECO:0000313" key="6">
    <source>
        <dbReference type="EMBL" id="SEA31828.1"/>
    </source>
</evidence>
<name>A0A1H4A7Q6_ALKAM</name>
<accession>A0A1H4A7Q6</accession>
<evidence type="ECO:0000313" key="7">
    <source>
        <dbReference type="Proteomes" id="UP000198773"/>
    </source>
</evidence>
<organism evidence="6 7">
    <name type="scientific">Alkalimonas amylolytica</name>
    <dbReference type="NCBI Taxonomy" id="152573"/>
    <lineage>
        <taxon>Bacteria</taxon>
        <taxon>Pseudomonadati</taxon>
        <taxon>Pseudomonadota</taxon>
        <taxon>Gammaproteobacteria</taxon>
        <taxon>Alkalimonas</taxon>
    </lineage>
</organism>